<dbReference type="RefSeq" id="XP_028133173.1">
    <property type="nucleotide sequence ID" value="XM_028277372.1"/>
</dbReference>
<keyword evidence="4" id="KW-0804">Transcription</keyword>
<comment type="subunit">
    <text evidence="1">Self-associates forming complexes of several hundred monomers.</text>
</comment>
<dbReference type="PANTHER" id="PTHR23098">
    <property type="entry name" value="AGAP001331-PA-RELATED"/>
    <property type="match status" value="1"/>
</dbReference>
<evidence type="ECO:0000259" key="7">
    <source>
        <dbReference type="Pfam" id="PF13873"/>
    </source>
</evidence>
<evidence type="ECO:0000256" key="3">
    <source>
        <dbReference type="ARBA" id="ARBA00023015"/>
    </source>
</evidence>
<dbReference type="InParanoid" id="A0A6P7FJI4"/>
<feature type="signal peptide" evidence="6">
    <location>
        <begin position="1"/>
        <end position="23"/>
    </location>
</feature>
<name>A0A6P7FJI4_DIAVI</name>
<dbReference type="InterPro" id="IPR028002">
    <property type="entry name" value="Myb_DNA-bind_5"/>
</dbReference>
<protein>
    <recommendedName>
        <fullName evidence="2">Regulatory protein zeste</fullName>
    </recommendedName>
</protein>
<evidence type="ECO:0000256" key="6">
    <source>
        <dbReference type="SAM" id="SignalP"/>
    </source>
</evidence>
<evidence type="ECO:0000256" key="5">
    <source>
        <dbReference type="ARBA" id="ARBA00025466"/>
    </source>
</evidence>
<gene>
    <name evidence="8" type="primary">LOC114328506</name>
</gene>
<dbReference type="AlphaFoldDB" id="A0A6P7FJI4"/>
<comment type="function">
    <text evidence="5">Involved in transvection phenomena (= synapsis-dependent gene expression), where the synaptic pairing of chromosomes carrying genes with which zeste interacts influences the expression of these genes. Zeste binds to DNA and stimulates transcription from a nearby promoter.</text>
</comment>
<feature type="domain" description="Myb/SANT-like DNA-binding" evidence="7">
    <location>
        <begin position="18"/>
        <end position="92"/>
    </location>
</feature>
<dbReference type="FunCoup" id="A0A6P7FJI4">
    <property type="interactions" value="2"/>
</dbReference>
<dbReference type="PANTHER" id="PTHR23098:SF16">
    <property type="entry name" value="REGULATORY PROTEIN ZESTE"/>
    <property type="match status" value="1"/>
</dbReference>
<evidence type="ECO:0000256" key="1">
    <source>
        <dbReference type="ARBA" id="ARBA00011764"/>
    </source>
</evidence>
<dbReference type="GO" id="GO:0005634">
    <property type="term" value="C:nucleus"/>
    <property type="evidence" value="ECO:0007669"/>
    <property type="project" value="TreeGrafter"/>
</dbReference>
<keyword evidence="6" id="KW-0732">Signal</keyword>
<organism evidence="8">
    <name type="scientific">Diabrotica virgifera virgifera</name>
    <name type="common">western corn rootworm</name>
    <dbReference type="NCBI Taxonomy" id="50390"/>
    <lineage>
        <taxon>Eukaryota</taxon>
        <taxon>Metazoa</taxon>
        <taxon>Ecdysozoa</taxon>
        <taxon>Arthropoda</taxon>
        <taxon>Hexapoda</taxon>
        <taxon>Insecta</taxon>
        <taxon>Pterygota</taxon>
        <taxon>Neoptera</taxon>
        <taxon>Endopterygota</taxon>
        <taxon>Coleoptera</taxon>
        <taxon>Polyphaga</taxon>
        <taxon>Cucujiformia</taxon>
        <taxon>Chrysomeloidea</taxon>
        <taxon>Chrysomelidae</taxon>
        <taxon>Galerucinae</taxon>
        <taxon>Diabroticina</taxon>
        <taxon>Diabroticites</taxon>
        <taxon>Diabrotica</taxon>
    </lineage>
</organism>
<proteinExistence type="predicted"/>
<evidence type="ECO:0000256" key="4">
    <source>
        <dbReference type="ARBA" id="ARBA00023163"/>
    </source>
</evidence>
<sequence>MLFINYTILLRTLLFIKKMLCEAQKKLLIIYMEQHEELRRGQFTATFTYKKAQQLWEEITTNLNSVPNGQAKDWKKWRKTWQDIKKNAKAKNAAIKRHRNMTGGGPACSSSLSDQETEVLSMIGPMQTDGIGVEETPLEFSFVEQSLPSTETPLQDVIYDIAEMDSEKEKVDQKIVTDTEEKNNGAYQEHNYTLEYPIQKKGKGRPQPPRKISKTARLQTSLALSQKHLASMKEKNDIEAAYYRNKNFIDGLKMRAHLRSEIFQNVWWRHLKM</sequence>
<evidence type="ECO:0000313" key="8">
    <source>
        <dbReference type="RefSeq" id="XP_028133173.1"/>
    </source>
</evidence>
<accession>A0A6P7FJI4</accession>
<keyword evidence="3" id="KW-0805">Transcription regulation</keyword>
<evidence type="ECO:0000256" key="2">
    <source>
        <dbReference type="ARBA" id="ARBA00016807"/>
    </source>
</evidence>
<feature type="chain" id="PRO_5027873702" description="Regulatory protein zeste" evidence="6">
    <location>
        <begin position="24"/>
        <end position="273"/>
    </location>
</feature>
<dbReference type="Pfam" id="PF13873">
    <property type="entry name" value="Myb_DNA-bind_5"/>
    <property type="match status" value="1"/>
</dbReference>
<reference evidence="8" key="1">
    <citation type="submission" date="2025-08" db="UniProtKB">
        <authorList>
            <consortium name="RefSeq"/>
        </authorList>
    </citation>
    <scope>IDENTIFICATION</scope>
    <source>
        <tissue evidence="8">Whole insect</tissue>
    </source>
</reference>